<protein>
    <submittedName>
        <fullName evidence="1">Uncharacterized protein</fullName>
    </submittedName>
</protein>
<accession>A0ABQ0EAI4</accession>
<dbReference type="Proteomes" id="UP001628192">
    <property type="component" value="Unassembled WGS sequence"/>
</dbReference>
<gene>
    <name evidence="1" type="ORF">Defa_22780</name>
</gene>
<evidence type="ECO:0000313" key="1">
    <source>
        <dbReference type="EMBL" id="GAB1254791.1"/>
    </source>
</evidence>
<dbReference type="EMBL" id="BAAFSG010000001">
    <property type="protein sequence ID" value="GAB1254791.1"/>
    <property type="molecule type" value="Genomic_DNA"/>
</dbReference>
<comment type="caution">
    <text evidence="1">The sequence shown here is derived from an EMBL/GenBank/DDBJ whole genome shotgun (WGS) entry which is preliminary data.</text>
</comment>
<keyword evidence="2" id="KW-1185">Reference proteome</keyword>
<proteinExistence type="predicted"/>
<sequence>MPRSCRNLPPAQGRARGCQLCHPGQIGCKLCLPQGKALKGKAAHMTRAALDVFCKHGQLKLLFLNKGKTVGKEGWERHGIPLAIF</sequence>
<reference evidence="1 2" key="1">
    <citation type="journal article" date="2025" name="Int. J. Syst. Evol. Microbiol.">
        <title>Desulfovibrio falkowii sp. nov., Porphyromonas miyakawae sp. nov., Mediterraneibacter flintii sp. nov. and Owariibacterium komagatae gen. nov., sp. nov., isolated from human faeces.</title>
        <authorList>
            <person name="Hamaguchi T."/>
            <person name="Ohara M."/>
            <person name="Hisatomi A."/>
            <person name="Sekiguchi K."/>
            <person name="Takeda J.I."/>
            <person name="Ueyama J."/>
            <person name="Ito M."/>
            <person name="Nishiwaki H."/>
            <person name="Ogi T."/>
            <person name="Hirayama M."/>
            <person name="Ohkuma M."/>
            <person name="Sakamoto M."/>
            <person name="Ohno K."/>
        </authorList>
    </citation>
    <scope>NUCLEOTIDE SEQUENCE [LARGE SCALE GENOMIC DNA]</scope>
    <source>
        <strain evidence="1 2">13CB8C</strain>
    </source>
</reference>
<name>A0ABQ0EAI4_9BACT</name>
<evidence type="ECO:0000313" key="2">
    <source>
        <dbReference type="Proteomes" id="UP001628192"/>
    </source>
</evidence>
<organism evidence="1 2">
    <name type="scientific">Desulfovibrio falkowii</name>
    <dbReference type="NCBI Taxonomy" id="3136602"/>
    <lineage>
        <taxon>Bacteria</taxon>
        <taxon>Pseudomonadati</taxon>
        <taxon>Thermodesulfobacteriota</taxon>
        <taxon>Desulfovibrionia</taxon>
        <taxon>Desulfovibrionales</taxon>
        <taxon>Desulfovibrionaceae</taxon>
        <taxon>Desulfovibrio</taxon>
    </lineage>
</organism>